<dbReference type="Pfam" id="PF13181">
    <property type="entry name" value="TPR_8"/>
    <property type="match status" value="1"/>
</dbReference>
<dbReference type="InterPro" id="IPR011990">
    <property type="entry name" value="TPR-like_helical_dom_sf"/>
</dbReference>
<evidence type="ECO:0008006" key="5">
    <source>
        <dbReference type="Google" id="ProtNLM"/>
    </source>
</evidence>
<dbReference type="InterPro" id="IPR019734">
    <property type="entry name" value="TPR_rpt"/>
</dbReference>
<organism evidence="3 4">
    <name type="scientific">Amorphotheca resinae ATCC 22711</name>
    <dbReference type="NCBI Taxonomy" id="857342"/>
    <lineage>
        <taxon>Eukaryota</taxon>
        <taxon>Fungi</taxon>
        <taxon>Dikarya</taxon>
        <taxon>Ascomycota</taxon>
        <taxon>Pezizomycotina</taxon>
        <taxon>Leotiomycetes</taxon>
        <taxon>Helotiales</taxon>
        <taxon>Amorphothecaceae</taxon>
        <taxon>Amorphotheca</taxon>
    </lineage>
</organism>
<dbReference type="GO" id="GO:0000127">
    <property type="term" value="C:transcription factor TFIIIC complex"/>
    <property type="evidence" value="ECO:0007669"/>
    <property type="project" value="TreeGrafter"/>
</dbReference>
<name>A0A2T3B1Z5_AMORE</name>
<dbReference type="AlphaFoldDB" id="A0A2T3B1Z5"/>
<feature type="region of interest" description="Disordered" evidence="2">
    <location>
        <begin position="129"/>
        <end position="179"/>
    </location>
</feature>
<dbReference type="PANTHER" id="PTHR23082">
    <property type="entry name" value="TRANSCRIPTION INITIATION FACTOR IIIC TFIIIC , POLYPEPTIDE 3-RELATED"/>
    <property type="match status" value="1"/>
</dbReference>
<reference evidence="3 4" key="1">
    <citation type="journal article" date="2018" name="New Phytol.">
        <title>Comparative genomics and transcriptomics depict ericoid mycorrhizal fungi as versatile saprotrophs and plant mutualists.</title>
        <authorList>
            <person name="Martino E."/>
            <person name="Morin E."/>
            <person name="Grelet G.A."/>
            <person name="Kuo A."/>
            <person name="Kohler A."/>
            <person name="Daghino S."/>
            <person name="Barry K.W."/>
            <person name="Cichocki N."/>
            <person name="Clum A."/>
            <person name="Dockter R.B."/>
            <person name="Hainaut M."/>
            <person name="Kuo R.C."/>
            <person name="LaButti K."/>
            <person name="Lindahl B.D."/>
            <person name="Lindquist E.A."/>
            <person name="Lipzen A."/>
            <person name="Khouja H.R."/>
            <person name="Magnuson J."/>
            <person name="Murat C."/>
            <person name="Ohm R.A."/>
            <person name="Singer S.W."/>
            <person name="Spatafora J.W."/>
            <person name="Wang M."/>
            <person name="Veneault-Fourrey C."/>
            <person name="Henrissat B."/>
            <person name="Grigoriev I.V."/>
            <person name="Martin F.M."/>
            <person name="Perotto S."/>
        </authorList>
    </citation>
    <scope>NUCLEOTIDE SEQUENCE [LARGE SCALE GENOMIC DNA]</scope>
    <source>
        <strain evidence="3 4">ATCC 22711</strain>
    </source>
</reference>
<dbReference type="STRING" id="857342.A0A2T3B1Z5"/>
<dbReference type="InterPro" id="IPR039340">
    <property type="entry name" value="Tfc4/TFIIIC-102/Sfc4"/>
</dbReference>
<feature type="compositionally biased region" description="Polar residues" evidence="2">
    <location>
        <begin position="610"/>
        <end position="620"/>
    </location>
</feature>
<accession>A0A2T3B1Z5</accession>
<dbReference type="EMBL" id="KZ679011">
    <property type="protein sequence ID" value="PSS18584.1"/>
    <property type="molecule type" value="Genomic_DNA"/>
</dbReference>
<dbReference type="OrthoDB" id="9991317at2759"/>
<dbReference type="GeneID" id="36570716"/>
<dbReference type="Pfam" id="PF13432">
    <property type="entry name" value="TPR_16"/>
    <property type="match status" value="1"/>
</dbReference>
<dbReference type="Gene3D" id="1.25.40.10">
    <property type="entry name" value="Tetratricopeptide repeat domain"/>
    <property type="match status" value="3"/>
</dbReference>
<gene>
    <name evidence="3" type="ORF">M430DRAFT_139935</name>
</gene>
<dbReference type="GO" id="GO:0006383">
    <property type="term" value="P:transcription by RNA polymerase III"/>
    <property type="evidence" value="ECO:0007669"/>
    <property type="project" value="InterPro"/>
</dbReference>
<protein>
    <recommendedName>
        <fullName evidence="5">Cdc23 domain-containing protein</fullName>
    </recommendedName>
</protein>
<feature type="compositionally biased region" description="Polar residues" evidence="2">
    <location>
        <begin position="47"/>
        <end position="56"/>
    </location>
</feature>
<evidence type="ECO:0000256" key="1">
    <source>
        <dbReference type="PROSITE-ProRule" id="PRU00339"/>
    </source>
</evidence>
<dbReference type="Proteomes" id="UP000241818">
    <property type="component" value="Unassembled WGS sequence"/>
</dbReference>
<sequence length="1062" mass="120922">MPQSHVPGSESSLDPHLAHISQYPDPEPSTMESSAWRSLARNHADGENTSPLQTLQDGAHGAPSLVESRAEFESSSARRRSQSRELSEESDFLGEVSDGLEDISDADSETMDFAAGITKFKDDVRNFRASQTSDTRDEQSGLGLRLPGGRSDNRGHGRLPGRGRGGLRGPRRAAEPTGDIKLRLSKANEAFIAGKYDEARLIISEIIRINAETYEAWTILSTIFQELGRINDAVMALIYASHLRPKNVAGWLKCARFAREETGEHWRNYLPSANFCYSSALRADSKCIEARLGKAMIYLERNKLAGAISEYKTILKIRPYDSSVISNLAAAYVDNGEIENAKELYKETFAHFRSHESESEQTVTWNDVNAYITLYEYLGEYAVAITELKSLSRWLLGRESDDFWDEIIDDDREWDADHLRRVEVPGFSADRFPLSTYGNGLPLELRVKMGLCRLNMGHHEEALRHLDWLEPLDRSEQSKILEYPDLYLQVADRLLETGLYQNALAFYQPLKRIPEQVTAPLYIQMGRCFQGNGLDFKAEECFQTAIQIDENNIEARMELAKMYEELGEQEQAFIYVNEAMSIKRSQDPRILPASKPRRKRSRIDGPAGSNALQTQDSVTPTRGPRTYKPRRLADPVEKLKEETARAEQLRSQYHAMRKEHQGMRNGDPRSTNSWMEAARDLTDDFRSFKTFYPWDKYVRFLGYTGDARLQAETSLDSDLTAMAERLSRNLGADVADKTHGPSPDIPADYRGIPFSAWLDIFLEYALCLARIGKMQESYEICEAAKDAIVFYHSREDMFLINVAWCVCALLSSDEETCVTVARFFMKDYQFTTDSYRMFAAVARMCQSPISWYTSGPTQKYVLRQIKAMDYALVDEARRGKYFSEKGSYSAQDENGRHIVNDDMDVALLMLYGHILYAGTSYAYALNYFFRAHALDPENAMINLNIGLAYVHYALKRQAENRQHLILQGLTFLFAYYESRSQSSSIEERQEAHYNMARAYHMLGLTHLAIPYYLLVLKKAVGQEESMREDLMIDAAYNLQTIYSMAGNPDLTDTINPSYKEIV</sequence>
<evidence type="ECO:0000313" key="3">
    <source>
        <dbReference type="EMBL" id="PSS18584.1"/>
    </source>
</evidence>
<dbReference type="RefSeq" id="XP_024720936.1">
    <property type="nucleotide sequence ID" value="XM_024862635.1"/>
</dbReference>
<feature type="region of interest" description="Disordered" evidence="2">
    <location>
        <begin position="586"/>
        <end position="634"/>
    </location>
</feature>
<keyword evidence="4" id="KW-1185">Reference proteome</keyword>
<feature type="compositionally biased region" description="Low complexity" evidence="2">
    <location>
        <begin position="141"/>
        <end position="150"/>
    </location>
</feature>
<dbReference type="SMART" id="SM00028">
    <property type="entry name" value="TPR"/>
    <property type="match status" value="9"/>
</dbReference>
<dbReference type="SUPFAM" id="SSF48452">
    <property type="entry name" value="TPR-like"/>
    <property type="match status" value="2"/>
</dbReference>
<keyword evidence="1" id="KW-0802">TPR repeat</keyword>
<proteinExistence type="predicted"/>
<dbReference type="InParanoid" id="A0A2T3B1Z5"/>
<dbReference type="FunCoup" id="A0A2T3B1Z5">
    <property type="interactions" value="1093"/>
</dbReference>
<dbReference type="PANTHER" id="PTHR23082:SF0">
    <property type="entry name" value="GENERAL TRANSCRIPTION FACTOR 3C POLYPEPTIDE 3"/>
    <property type="match status" value="1"/>
</dbReference>
<evidence type="ECO:0000313" key="4">
    <source>
        <dbReference type="Proteomes" id="UP000241818"/>
    </source>
</evidence>
<feature type="repeat" description="TPR" evidence="1">
    <location>
        <begin position="905"/>
        <end position="938"/>
    </location>
</feature>
<dbReference type="PROSITE" id="PS50005">
    <property type="entry name" value="TPR"/>
    <property type="match status" value="1"/>
</dbReference>
<evidence type="ECO:0000256" key="2">
    <source>
        <dbReference type="SAM" id="MobiDB-lite"/>
    </source>
</evidence>
<feature type="region of interest" description="Disordered" evidence="2">
    <location>
        <begin position="1"/>
        <end position="96"/>
    </location>
</feature>